<keyword evidence="5" id="KW-0999">Mitochondrion inner membrane</keyword>
<evidence type="ECO:0000313" key="8">
    <source>
        <dbReference type="RefSeq" id="XP_016943520.3"/>
    </source>
</evidence>
<proteinExistence type="inferred from homology"/>
<comment type="pathway">
    <text evidence="5">Cofactor biosynthesis; ubiquinone biosynthesis.</text>
</comment>
<dbReference type="RefSeq" id="XP_016943520.3">
    <property type="nucleotide sequence ID" value="XM_017088031.4"/>
</dbReference>
<evidence type="ECO:0000256" key="5">
    <source>
        <dbReference type="HAMAP-Rule" id="MF_03190"/>
    </source>
</evidence>
<keyword evidence="8" id="KW-0830">Ubiquinone</keyword>
<keyword evidence="4 5" id="KW-0949">S-adenosyl-L-methionine</keyword>
<accession>A0AB39ZUS5</accession>
<dbReference type="HAMAP" id="MF_00472">
    <property type="entry name" value="UbiG"/>
    <property type="match status" value="1"/>
</dbReference>
<evidence type="ECO:0000259" key="6">
    <source>
        <dbReference type="Pfam" id="PF08241"/>
    </source>
</evidence>
<comment type="subcellular location">
    <subcellularLocation>
        <location evidence="5">Mitochondrion inner membrane</location>
        <topology evidence="5">Peripheral membrane protein</topology>
        <orientation evidence="5">Matrix side</orientation>
    </subcellularLocation>
</comment>
<sequence>MLRKSLFASEKLRQSLVRVLVRNSTRSSSTATSLDAGTQKEVRHHENHASEWWNQNGTMGALHALNEIRVPFIRDGIVSRGTVKPGYVNTTKVLLGQHILEVGCGGGLLTEQLARLGAQVTGIDLGEKLIEAARDHLKCSSPELASKVMYKMEPVDQHAKANCESYDAVIVSEVLEHVDDKVALLEASVRTLKPGGSIFITTLNKTIPSWFGGVILSEYVLNLVPKGTHHWDKMISPLDVQRILDTMNCQTVLVNGSTYDFWNNTWRWINNTQMCYALQAVKQPLSESN</sequence>
<dbReference type="PANTHER" id="PTHR43464">
    <property type="entry name" value="METHYLTRANSFERASE"/>
    <property type="match status" value="1"/>
</dbReference>
<protein>
    <recommendedName>
        <fullName evidence="5">Ubiquinone biosynthesis O-methyltransferase, mitochondrial</fullName>
    </recommendedName>
    <alternativeName>
        <fullName evidence="5">3-demethylubiquinol 3-O-methyltransferase</fullName>
        <ecNumber evidence="5">2.1.1.64</ecNumber>
    </alternativeName>
    <alternativeName>
        <fullName evidence="5">3-demethylubiquinone 3-O-methyltransferase</fullName>
        <ecNumber evidence="5">2.1.1.-</ecNumber>
    </alternativeName>
    <alternativeName>
        <fullName evidence="5">Polyprenyldihydroxybenzoate methyltransferase</fullName>
        <ecNumber evidence="5">2.1.1.114</ecNumber>
    </alternativeName>
</protein>
<dbReference type="GO" id="GO:0061542">
    <property type="term" value="F:3-demethylubiquinol 3-O-methyltransferase activity"/>
    <property type="evidence" value="ECO:0007669"/>
    <property type="project" value="UniProtKB-UniRule"/>
</dbReference>
<feature type="binding site" evidence="5">
    <location>
        <position position="173"/>
    </location>
    <ligand>
        <name>Mg(2+)</name>
        <dbReference type="ChEBI" id="CHEBI:18420"/>
    </ligand>
</feature>
<feature type="binding site" evidence="5">
    <location>
        <position position="69"/>
    </location>
    <ligand>
        <name>S-adenosyl-L-methionine</name>
        <dbReference type="ChEBI" id="CHEBI:59789"/>
    </ligand>
</feature>
<keyword evidence="3 5" id="KW-0831">Ubiquinone biosynthesis</keyword>
<dbReference type="EC" id="2.1.1.-" evidence="5"/>
<comment type="subunit">
    <text evidence="5">Component of a multi-subunit COQ enzyme complex.</text>
</comment>
<comment type="similarity">
    <text evidence="5">Belongs to the class I-like SAM-binding methyltransferase superfamily. UbiG/COQ3 family.</text>
</comment>
<dbReference type="InterPro" id="IPR029063">
    <property type="entry name" value="SAM-dependent_MTases_sf"/>
</dbReference>
<reference evidence="8" key="2">
    <citation type="submission" date="2025-08" db="UniProtKB">
        <authorList>
            <consortium name="RefSeq"/>
        </authorList>
    </citation>
    <scope>IDENTIFICATION</scope>
</reference>
<comment type="catalytic activity">
    <reaction evidence="5">
        <text>a 3-demethylubiquinone + S-adenosyl-L-methionine = a ubiquinone + S-adenosyl-L-homocysteine</text>
        <dbReference type="Rhea" id="RHEA:81215"/>
        <dbReference type="Rhea" id="RHEA-COMP:9565"/>
        <dbReference type="Rhea" id="RHEA-COMP:19654"/>
        <dbReference type="ChEBI" id="CHEBI:16389"/>
        <dbReference type="ChEBI" id="CHEBI:57856"/>
        <dbReference type="ChEBI" id="CHEBI:59789"/>
        <dbReference type="ChEBI" id="CHEBI:231825"/>
    </reaction>
</comment>
<dbReference type="Gene3D" id="3.40.50.150">
    <property type="entry name" value="Vaccinia Virus protein VP39"/>
    <property type="match status" value="1"/>
</dbReference>
<feature type="binding site" evidence="5">
    <location>
        <position position="176"/>
    </location>
    <ligand>
        <name>Mg(2+)</name>
        <dbReference type="ChEBI" id="CHEBI:18420"/>
    </ligand>
</feature>
<keyword evidence="5" id="KW-0472">Membrane</keyword>
<organism evidence="7 8">
    <name type="scientific">Drosophila suzukii</name>
    <name type="common">Spotted-wing drosophila fruit fly</name>
    <dbReference type="NCBI Taxonomy" id="28584"/>
    <lineage>
        <taxon>Eukaryota</taxon>
        <taxon>Metazoa</taxon>
        <taxon>Ecdysozoa</taxon>
        <taxon>Arthropoda</taxon>
        <taxon>Hexapoda</taxon>
        <taxon>Insecta</taxon>
        <taxon>Pterygota</taxon>
        <taxon>Neoptera</taxon>
        <taxon>Endopterygota</taxon>
        <taxon>Diptera</taxon>
        <taxon>Brachycera</taxon>
        <taxon>Muscomorpha</taxon>
        <taxon>Ephydroidea</taxon>
        <taxon>Drosophilidae</taxon>
        <taxon>Drosophila</taxon>
        <taxon>Sophophora</taxon>
    </lineage>
</organism>
<gene>
    <name evidence="5 8" type="primary">Coq3</name>
</gene>
<keyword evidence="2 5" id="KW-0808">Transferase</keyword>
<comment type="function">
    <text evidence="5">O-methyltransferase required for two non-consecutive steps during ubiquinone biosynthesis. Catalyzes the 2 O-methylation of 3,4-dihydroxy-5-(all-trans-polyprenyl)benzoic acid into 4-hydroxy-3-methoxy-5-(all-trans-polyprenyl)benzoic acid. Also catalyzes the last step of ubiquinone biosynthesis by mediating methylation of 3-demethylubiquinone into ubiquinone. Also able to mediate the methylation of 3-demethylubiquinol into ubiquinol.</text>
</comment>
<dbReference type="InterPro" id="IPR010233">
    <property type="entry name" value="UbiG_MeTrfase"/>
</dbReference>
<evidence type="ECO:0000256" key="2">
    <source>
        <dbReference type="ARBA" id="ARBA00022679"/>
    </source>
</evidence>
<feature type="domain" description="Methyltransferase type 11" evidence="6">
    <location>
        <begin position="100"/>
        <end position="200"/>
    </location>
</feature>
<evidence type="ECO:0000256" key="4">
    <source>
        <dbReference type="ARBA" id="ARBA00022691"/>
    </source>
</evidence>
<dbReference type="GeneID" id="108019920"/>
<comment type="catalytic activity">
    <reaction evidence="5">
        <text>a 3-demethylubiquinol + S-adenosyl-L-methionine = a ubiquinol + S-adenosyl-L-homocysteine + H(+)</text>
        <dbReference type="Rhea" id="RHEA:44380"/>
        <dbReference type="Rhea" id="RHEA-COMP:9566"/>
        <dbReference type="Rhea" id="RHEA-COMP:10914"/>
        <dbReference type="ChEBI" id="CHEBI:15378"/>
        <dbReference type="ChEBI" id="CHEBI:17976"/>
        <dbReference type="ChEBI" id="CHEBI:57856"/>
        <dbReference type="ChEBI" id="CHEBI:59789"/>
        <dbReference type="ChEBI" id="CHEBI:84422"/>
        <dbReference type="EC" id="2.1.1.64"/>
    </reaction>
</comment>
<keyword evidence="7" id="KW-1185">Reference proteome</keyword>
<evidence type="ECO:0000256" key="3">
    <source>
        <dbReference type="ARBA" id="ARBA00022688"/>
    </source>
</evidence>
<comment type="cofactor">
    <cofactor evidence="5">
        <name>Mg(2+)</name>
        <dbReference type="ChEBI" id="CHEBI:18420"/>
    </cofactor>
</comment>
<dbReference type="PANTHER" id="PTHR43464:SF19">
    <property type="entry name" value="UBIQUINONE BIOSYNTHESIS O-METHYLTRANSFERASE, MITOCHONDRIAL"/>
    <property type="match status" value="1"/>
</dbReference>
<feature type="binding site" evidence="5">
    <location>
        <position position="172"/>
    </location>
    <ligand>
        <name>S-adenosyl-L-methionine</name>
        <dbReference type="ChEBI" id="CHEBI:59789"/>
    </ligand>
</feature>
<keyword evidence="5" id="KW-0460">Magnesium</keyword>
<dbReference type="GO" id="GO:0031314">
    <property type="term" value="C:extrinsic component of mitochondrial inner membrane"/>
    <property type="evidence" value="ECO:0007669"/>
    <property type="project" value="UniProtKB-UniRule"/>
</dbReference>
<keyword evidence="1 5" id="KW-0489">Methyltransferase</keyword>
<dbReference type="SUPFAM" id="SSF53335">
    <property type="entry name" value="S-adenosyl-L-methionine-dependent methyltransferases"/>
    <property type="match status" value="1"/>
</dbReference>
<dbReference type="CDD" id="cd02440">
    <property type="entry name" value="AdoMet_MTases"/>
    <property type="match status" value="1"/>
</dbReference>
<name>A0AB39ZUS5_DROSZ</name>
<dbReference type="Proteomes" id="UP001652628">
    <property type="component" value="Chromosome 2L"/>
</dbReference>
<dbReference type="EC" id="2.1.1.64" evidence="5"/>
<dbReference type="EC" id="2.1.1.114" evidence="5"/>
<dbReference type="NCBIfam" id="TIGR01983">
    <property type="entry name" value="UbiG"/>
    <property type="match status" value="1"/>
</dbReference>
<feature type="binding site" evidence="5">
    <location>
        <position position="177"/>
    </location>
    <ligand>
        <name>Mg(2+)</name>
        <dbReference type="ChEBI" id="CHEBI:18420"/>
    </ligand>
</feature>
<reference evidence="7" key="1">
    <citation type="submission" date="2025-05" db="UniProtKB">
        <authorList>
            <consortium name="RefSeq"/>
        </authorList>
    </citation>
    <scope>NUCLEOTIDE SEQUENCE [LARGE SCALE GENOMIC DNA]</scope>
</reference>
<dbReference type="AlphaFoldDB" id="A0AB39ZUS5"/>
<evidence type="ECO:0000313" key="7">
    <source>
        <dbReference type="Proteomes" id="UP001652628"/>
    </source>
</evidence>
<dbReference type="Pfam" id="PF08241">
    <property type="entry name" value="Methyltransf_11"/>
    <property type="match status" value="1"/>
</dbReference>
<dbReference type="InterPro" id="IPR013216">
    <property type="entry name" value="Methyltransf_11"/>
</dbReference>
<keyword evidence="5" id="KW-0496">Mitochondrion</keyword>
<evidence type="ECO:0000256" key="1">
    <source>
        <dbReference type="ARBA" id="ARBA00022603"/>
    </source>
</evidence>
<feature type="binding site" evidence="5">
    <location>
        <position position="124"/>
    </location>
    <ligand>
        <name>S-adenosyl-L-methionine</name>
        <dbReference type="ChEBI" id="CHEBI:59789"/>
    </ligand>
</feature>
<comment type="catalytic activity">
    <reaction evidence="5">
        <text>a 3,4-dihydroxy-5-(all-trans-polyprenyl)benzoate + S-adenosyl-L-methionine = a 4-hydroxy-3-methoxy-5-(all-trans-polyprenyl)benzoate + S-adenosyl-L-homocysteine + H(+)</text>
        <dbReference type="Rhea" id="RHEA:44452"/>
        <dbReference type="Rhea" id="RHEA-COMP:10930"/>
        <dbReference type="Rhea" id="RHEA-COMP:10931"/>
        <dbReference type="ChEBI" id="CHEBI:15378"/>
        <dbReference type="ChEBI" id="CHEBI:57856"/>
        <dbReference type="ChEBI" id="CHEBI:59789"/>
        <dbReference type="ChEBI" id="CHEBI:64694"/>
        <dbReference type="ChEBI" id="CHEBI:84443"/>
        <dbReference type="EC" id="2.1.1.114"/>
    </reaction>
</comment>
<dbReference type="GO" id="GO:0010420">
    <property type="term" value="F:polyprenyldihydroxybenzoate methyltransferase activity"/>
    <property type="evidence" value="ECO:0007669"/>
    <property type="project" value="UniProtKB-UniRule"/>
</dbReference>
<dbReference type="GO" id="GO:0046872">
    <property type="term" value="F:metal ion binding"/>
    <property type="evidence" value="ECO:0007669"/>
    <property type="project" value="UniProtKB-KW"/>
</dbReference>
<dbReference type="GO" id="GO:0032259">
    <property type="term" value="P:methylation"/>
    <property type="evidence" value="ECO:0007669"/>
    <property type="project" value="UniProtKB-KW"/>
</dbReference>
<keyword evidence="5" id="KW-0479">Metal-binding</keyword>
<feature type="binding site" evidence="5">
    <location>
        <position position="103"/>
    </location>
    <ligand>
        <name>S-adenosyl-L-methionine</name>
        <dbReference type="ChEBI" id="CHEBI:59789"/>
    </ligand>
</feature>